<evidence type="ECO:0000313" key="3">
    <source>
        <dbReference type="Proteomes" id="UP000593570"/>
    </source>
</evidence>
<evidence type="ECO:0000313" key="2">
    <source>
        <dbReference type="EMBL" id="KAF6519909.1"/>
    </source>
</evidence>
<dbReference type="Proteomes" id="UP000593570">
    <property type="component" value="Unassembled WGS sequence"/>
</dbReference>
<gene>
    <name evidence="2" type="ORF">HZS61_016326</name>
</gene>
<dbReference type="AlphaFoldDB" id="A0A8H6GKU0"/>
<evidence type="ECO:0000256" key="1">
    <source>
        <dbReference type="SAM" id="MobiDB-lite"/>
    </source>
</evidence>
<name>A0A8H6GKU0_FUSOX</name>
<organism evidence="2 3">
    <name type="scientific">Fusarium oxysporum f. sp. conglutinans</name>
    <dbReference type="NCBI Taxonomy" id="100902"/>
    <lineage>
        <taxon>Eukaryota</taxon>
        <taxon>Fungi</taxon>
        <taxon>Dikarya</taxon>
        <taxon>Ascomycota</taxon>
        <taxon>Pezizomycotina</taxon>
        <taxon>Sordariomycetes</taxon>
        <taxon>Hypocreomycetidae</taxon>
        <taxon>Hypocreales</taxon>
        <taxon>Nectriaceae</taxon>
        <taxon>Fusarium</taxon>
        <taxon>Fusarium oxysporum species complex</taxon>
    </lineage>
</organism>
<sequence length="102" mass="11322">MPTATTKRFHLQTLELSSFFLCPVSLPPYRPKPSPFASIPLGQSDSCSSRELKKRDTPQSTSGFIISPFRSFSSADPRYYGPGAFQHCLDSTYLPNTFVPGE</sequence>
<accession>A0A8H6GKU0</accession>
<dbReference type="EMBL" id="JACDXP010000008">
    <property type="protein sequence ID" value="KAF6519909.1"/>
    <property type="molecule type" value="Genomic_DNA"/>
</dbReference>
<reference evidence="2 3" key="1">
    <citation type="journal article" date="2020" name="bioRxiv">
        <title>A chromosome-scale genome assembly for the Fusarium oxysporum strain Fo5176 to establish a model Arabidopsis-fungal pathosystem.</title>
        <authorList>
            <person name="Fokkens L."/>
            <person name="Guo L."/>
            <person name="Dora S."/>
            <person name="Wang B."/>
            <person name="Ye K."/>
            <person name="Sanchez-Rodriguez C."/>
            <person name="Croll D."/>
        </authorList>
    </citation>
    <scope>NUCLEOTIDE SEQUENCE [LARGE SCALE GENOMIC DNA]</scope>
    <source>
        <strain evidence="2 3">Fo5176</strain>
    </source>
</reference>
<proteinExistence type="predicted"/>
<protein>
    <submittedName>
        <fullName evidence="2">Uncharacterized protein</fullName>
    </submittedName>
</protein>
<feature type="region of interest" description="Disordered" evidence="1">
    <location>
        <begin position="35"/>
        <end position="62"/>
    </location>
</feature>
<comment type="caution">
    <text evidence="2">The sequence shown here is derived from an EMBL/GenBank/DDBJ whole genome shotgun (WGS) entry which is preliminary data.</text>
</comment>
<feature type="compositionally biased region" description="Basic and acidic residues" evidence="1">
    <location>
        <begin position="48"/>
        <end position="57"/>
    </location>
</feature>